<dbReference type="RefSeq" id="WP_277564436.1">
    <property type="nucleotide sequence ID" value="NZ_JAPDHZ010000002.1"/>
</dbReference>
<name>A0A9X4KIZ5_9BACL</name>
<dbReference type="Proteomes" id="UP001153387">
    <property type="component" value="Unassembled WGS sequence"/>
</dbReference>
<gene>
    <name evidence="2" type="ORF">OMP38_06945</name>
</gene>
<dbReference type="InterPro" id="IPR036249">
    <property type="entry name" value="Thioredoxin-like_sf"/>
</dbReference>
<evidence type="ECO:0000313" key="2">
    <source>
        <dbReference type="EMBL" id="MDG0790620.1"/>
    </source>
</evidence>
<evidence type="ECO:0000313" key="3">
    <source>
        <dbReference type="Proteomes" id="UP001153387"/>
    </source>
</evidence>
<sequence length="158" mass="17385">MSLRLKSGGRTPIVPRPGSAIPELRRAGAPGPNGEPRLLVFASLHCADCIELLPHLANTSASLPEYRLLLLVAGDPRDVREMSDYFEWTFPVFPVNARDMHDILGVRTYPLAIFELGDGKVARAAAVHDDREIRRLAEGLLLKGGDKHGLHMPDELHP</sequence>
<dbReference type="AlphaFoldDB" id="A0A9X4KIZ5"/>
<organism evidence="2 3">
    <name type="scientific">Cohnella ginsengisoli</name>
    <dbReference type="NCBI Taxonomy" id="425004"/>
    <lineage>
        <taxon>Bacteria</taxon>
        <taxon>Bacillati</taxon>
        <taxon>Bacillota</taxon>
        <taxon>Bacilli</taxon>
        <taxon>Bacillales</taxon>
        <taxon>Paenibacillaceae</taxon>
        <taxon>Cohnella</taxon>
    </lineage>
</organism>
<accession>A0A9X4KIZ5</accession>
<dbReference type="Gene3D" id="3.40.30.10">
    <property type="entry name" value="Glutaredoxin"/>
    <property type="match status" value="1"/>
</dbReference>
<dbReference type="EMBL" id="JAPDHZ010000002">
    <property type="protein sequence ID" value="MDG0790620.1"/>
    <property type="molecule type" value="Genomic_DNA"/>
</dbReference>
<feature type="region of interest" description="Disordered" evidence="1">
    <location>
        <begin position="1"/>
        <end position="28"/>
    </location>
</feature>
<comment type="caution">
    <text evidence="2">The sequence shown here is derived from an EMBL/GenBank/DDBJ whole genome shotgun (WGS) entry which is preliminary data.</text>
</comment>
<evidence type="ECO:0008006" key="4">
    <source>
        <dbReference type="Google" id="ProtNLM"/>
    </source>
</evidence>
<proteinExistence type="predicted"/>
<reference evidence="2 3" key="1">
    <citation type="submission" date="2022-10" db="EMBL/GenBank/DDBJ databases">
        <title>Comparative genomic analysis of Cohnella hashimotonis sp. nov., isolated from the International Space Station.</title>
        <authorList>
            <person name="Simpson A."/>
            <person name="Venkateswaran K."/>
        </authorList>
    </citation>
    <scope>NUCLEOTIDE SEQUENCE [LARGE SCALE GENOMIC DNA]</scope>
    <source>
        <strain evidence="2 3">DSM 18997</strain>
    </source>
</reference>
<dbReference type="SUPFAM" id="SSF52833">
    <property type="entry name" value="Thioredoxin-like"/>
    <property type="match status" value="1"/>
</dbReference>
<keyword evidence="3" id="KW-1185">Reference proteome</keyword>
<protein>
    <recommendedName>
        <fullName evidence="4">Thioredoxin domain-containing protein</fullName>
    </recommendedName>
</protein>
<evidence type="ECO:0000256" key="1">
    <source>
        <dbReference type="SAM" id="MobiDB-lite"/>
    </source>
</evidence>